<evidence type="ECO:0000256" key="1">
    <source>
        <dbReference type="SAM" id="Phobius"/>
    </source>
</evidence>
<name>A0A0A5FZJ2_9BACI</name>
<comment type="caution">
    <text evidence="2">The sequence shown here is derived from an EMBL/GenBank/DDBJ whole genome shotgun (WGS) entry which is preliminary data.</text>
</comment>
<accession>A0A0A5FZJ2</accession>
<protein>
    <submittedName>
        <fullName evidence="2">Membrane protein</fullName>
    </submittedName>
</protein>
<evidence type="ECO:0000313" key="3">
    <source>
        <dbReference type="Proteomes" id="UP000030403"/>
    </source>
</evidence>
<evidence type="ECO:0000313" key="2">
    <source>
        <dbReference type="EMBL" id="KGX86256.1"/>
    </source>
</evidence>
<reference evidence="2 3" key="1">
    <citation type="submission" date="2013-08" db="EMBL/GenBank/DDBJ databases">
        <authorList>
            <person name="Huang J."/>
            <person name="Wang G."/>
        </authorList>
    </citation>
    <scope>NUCLEOTIDE SEQUENCE [LARGE SCALE GENOMIC DNA]</scope>
    <source>
        <strain evidence="2 3">BH030004</strain>
    </source>
</reference>
<dbReference type="AlphaFoldDB" id="A0A0A5FZJ2"/>
<dbReference type="RefSeq" id="WP_027447070.1">
    <property type="nucleotide sequence ID" value="NZ_AULJ01000046.1"/>
</dbReference>
<keyword evidence="1" id="KW-0812">Transmembrane</keyword>
<dbReference type="EMBL" id="AVPF01000032">
    <property type="protein sequence ID" value="KGX86256.1"/>
    <property type="molecule type" value="Genomic_DNA"/>
</dbReference>
<dbReference type="Proteomes" id="UP000030403">
    <property type="component" value="Unassembled WGS sequence"/>
</dbReference>
<dbReference type="OrthoDB" id="1925744at2"/>
<sequence length="102" mass="10845">MKLSTLMKWVSGGAEAVLGFPIVGASIIVGFTYVPLLLMLGLHVFTLFIASREGTKRTGSILGIITSIVGIIPFVGITLHIITAFVLLLDAGKNSMKKLEES</sequence>
<feature type="transmembrane region" description="Helical" evidence="1">
    <location>
        <begin position="20"/>
        <end position="49"/>
    </location>
</feature>
<keyword evidence="1" id="KW-1133">Transmembrane helix</keyword>
<organism evidence="2 3">
    <name type="scientific">Pontibacillus marinus BH030004 = DSM 16465</name>
    <dbReference type="NCBI Taxonomy" id="1385511"/>
    <lineage>
        <taxon>Bacteria</taxon>
        <taxon>Bacillati</taxon>
        <taxon>Bacillota</taxon>
        <taxon>Bacilli</taxon>
        <taxon>Bacillales</taxon>
        <taxon>Bacillaceae</taxon>
        <taxon>Pontibacillus</taxon>
    </lineage>
</organism>
<keyword evidence="3" id="KW-1185">Reference proteome</keyword>
<feature type="transmembrane region" description="Helical" evidence="1">
    <location>
        <begin position="61"/>
        <end position="89"/>
    </location>
</feature>
<gene>
    <name evidence="2" type="ORF">N783_12285</name>
</gene>
<proteinExistence type="predicted"/>
<keyword evidence="1" id="KW-0472">Membrane</keyword>
<dbReference type="STRING" id="1385511.GCA_000425225_03478"/>